<dbReference type="SUPFAM" id="SSF140718">
    <property type="entry name" value="Mediator hinge subcomplex-like"/>
    <property type="match status" value="1"/>
</dbReference>
<comment type="subunit">
    <text evidence="3 10">Component of the Mediator complex.</text>
</comment>
<evidence type="ECO:0000256" key="6">
    <source>
        <dbReference type="ARBA" id="ARBA00023159"/>
    </source>
</evidence>
<keyword evidence="5 10" id="KW-0805">Transcription regulation</keyword>
<keyword evidence="7 10" id="KW-0804">Transcription</keyword>
<keyword evidence="8 10" id="KW-0539">Nucleus</keyword>
<keyword evidence="11" id="KW-0175">Coiled coil</keyword>
<evidence type="ECO:0000256" key="8">
    <source>
        <dbReference type="ARBA" id="ARBA00023242"/>
    </source>
</evidence>
<evidence type="ECO:0000256" key="12">
    <source>
        <dbReference type="SAM" id="MobiDB-lite"/>
    </source>
</evidence>
<accession>A0ABR0KLJ4</accession>
<gene>
    <name evidence="13" type="primary">srb7</name>
    <name evidence="13" type="ORF">LTR24_001131</name>
</gene>
<evidence type="ECO:0000256" key="5">
    <source>
        <dbReference type="ARBA" id="ARBA00023015"/>
    </source>
</evidence>
<evidence type="ECO:0000256" key="3">
    <source>
        <dbReference type="ARBA" id="ARBA00011837"/>
    </source>
</evidence>
<dbReference type="PANTHER" id="PTHR13381:SF0">
    <property type="entry name" value="MEDIATOR OF RNA POLYMERASE II TRANSCRIPTION SUBUNIT 21"/>
    <property type="match status" value="1"/>
</dbReference>
<evidence type="ECO:0000256" key="1">
    <source>
        <dbReference type="ARBA" id="ARBA00004123"/>
    </source>
</evidence>
<feature type="region of interest" description="Disordered" evidence="12">
    <location>
        <begin position="49"/>
        <end position="73"/>
    </location>
</feature>
<evidence type="ECO:0000256" key="4">
    <source>
        <dbReference type="ARBA" id="ARBA00019691"/>
    </source>
</evidence>
<evidence type="ECO:0000256" key="9">
    <source>
        <dbReference type="ARBA" id="ARBA00025687"/>
    </source>
</evidence>
<evidence type="ECO:0000256" key="11">
    <source>
        <dbReference type="SAM" id="Coils"/>
    </source>
</evidence>
<dbReference type="Pfam" id="PF11221">
    <property type="entry name" value="Med21"/>
    <property type="match status" value="1"/>
</dbReference>
<feature type="coiled-coil region" evidence="11">
    <location>
        <begin position="109"/>
        <end position="136"/>
    </location>
</feature>
<organism evidence="13 14">
    <name type="scientific">Lithohypha guttulata</name>
    <dbReference type="NCBI Taxonomy" id="1690604"/>
    <lineage>
        <taxon>Eukaryota</taxon>
        <taxon>Fungi</taxon>
        <taxon>Dikarya</taxon>
        <taxon>Ascomycota</taxon>
        <taxon>Pezizomycotina</taxon>
        <taxon>Eurotiomycetes</taxon>
        <taxon>Chaetothyriomycetidae</taxon>
        <taxon>Chaetothyriales</taxon>
        <taxon>Trichomeriaceae</taxon>
        <taxon>Lithohypha</taxon>
    </lineage>
</organism>
<keyword evidence="6 10" id="KW-0010">Activator</keyword>
<comment type="subcellular location">
    <subcellularLocation>
        <location evidence="1 10">Nucleus</location>
    </subcellularLocation>
</comment>
<comment type="caution">
    <text evidence="13">The sequence shown here is derived from an EMBL/GenBank/DDBJ whole genome shotgun (WGS) entry which is preliminary data.</text>
</comment>
<dbReference type="Proteomes" id="UP001345013">
    <property type="component" value="Unassembled WGS sequence"/>
</dbReference>
<keyword evidence="14" id="KW-1185">Reference proteome</keyword>
<evidence type="ECO:0000256" key="2">
    <source>
        <dbReference type="ARBA" id="ARBA00005770"/>
    </source>
</evidence>
<dbReference type="InterPro" id="IPR037212">
    <property type="entry name" value="Med7/Med21-like"/>
</dbReference>
<protein>
    <recommendedName>
        <fullName evidence="4 10">Mediator of RNA polymerase II transcription subunit 21</fullName>
    </recommendedName>
</protein>
<evidence type="ECO:0000256" key="7">
    <source>
        <dbReference type="ARBA" id="ARBA00023163"/>
    </source>
</evidence>
<dbReference type="InterPro" id="IPR021384">
    <property type="entry name" value="Mediator_Med21"/>
</dbReference>
<dbReference type="EMBL" id="JAVRRG010000008">
    <property type="protein sequence ID" value="KAK5100066.1"/>
    <property type="molecule type" value="Genomic_DNA"/>
</dbReference>
<evidence type="ECO:0000256" key="10">
    <source>
        <dbReference type="RuleBase" id="RU366036"/>
    </source>
</evidence>
<dbReference type="PANTHER" id="PTHR13381">
    <property type="entry name" value="RNA POLYMERASE II HOLOENZYME COMPONENT SRB7"/>
    <property type="match status" value="1"/>
</dbReference>
<evidence type="ECO:0000313" key="13">
    <source>
        <dbReference type="EMBL" id="KAK5100066.1"/>
    </source>
</evidence>
<name>A0ABR0KLJ4_9EURO</name>
<comment type="similarity">
    <text evidence="2 10">Belongs to the Mediator complex subunit 21 family.</text>
</comment>
<dbReference type="Gene3D" id="6.10.280.10">
    <property type="entry name" value="Mediator complex, subunit Med21"/>
    <property type="match status" value="1"/>
</dbReference>
<proteinExistence type="inferred from homology"/>
<comment type="function">
    <text evidence="9 10">Component of the Mediator complex, a coactivator involved in the regulated transcription of nearly all RNA polymerase II-dependent genes. Mediator functions as a bridge to convey information from gene-specific regulatory proteins to the basal RNA polymerase II transcription machinery. Mediator is recruited to promoters by direct interactions with regulatory proteins and serves as a scaffold for the assembly of a functional preinitiation complex with RNA polymerase II and the general transcription factors.</text>
</comment>
<reference evidence="13 14" key="1">
    <citation type="submission" date="2023-08" db="EMBL/GenBank/DDBJ databases">
        <title>Black Yeasts Isolated from many extreme environments.</title>
        <authorList>
            <person name="Coleine C."/>
            <person name="Stajich J.E."/>
            <person name="Selbmann L."/>
        </authorList>
    </citation>
    <scope>NUCLEOTIDE SEQUENCE [LARGE SCALE GENOMIC DNA]</scope>
    <source>
        <strain evidence="13 14">CCFEE 5885</strain>
    </source>
</reference>
<sequence length="167" mass="18739">MPVGEADHAEVDQLMIQQFSTYSYLSQRHPLQPPRAIPGLRFTSEKIALAAPPHGKPGDEDTERAPYPLQPQDPQIFNEAQHELAEDLISKAQQIQQLIAKLPGIDQDESQQAESIEKLVAEVEEMEKARTEKRREMYQLVKRLDAVVGGMSRSINYSHVNGQLNAG</sequence>
<evidence type="ECO:0000313" key="14">
    <source>
        <dbReference type="Proteomes" id="UP001345013"/>
    </source>
</evidence>